<dbReference type="RefSeq" id="WP_231811463.1">
    <property type="nucleotide sequence ID" value="NZ_JAJOZR010000001.1"/>
</dbReference>
<evidence type="ECO:0000256" key="1">
    <source>
        <dbReference type="ARBA" id="ARBA00023002"/>
    </source>
</evidence>
<proteinExistence type="predicted"/>
<sequence length="336" mass="35484">MRALICNEPGRLSVIDRPVPVPAPGEVLVRIRRVGICGTDYHIFQGKHPFLEYPRVMGHELSGTVESAPQGSALKAGEAVYIVPYLSCGTCHACRKGVSNACQSIAVLGVHRDGGMAEYLCVPEGNVVSAGGASLDAAATIEFLAIGAHGVKRGSVSAEDRVLVVGSGPIGMSAIIFAKARGAHVTVMDVREDRLGFTLDRLGADAMIMADASAEAEASRMTGGDFFDVVIDATGNAAAMQRGFGFLAHAGRYVLVSVVRTDITFSDPEFHKREATLFGSRNAQADDFAEVVRQMAAGRVPVDALITHRGALADGPELFPQWLRPDAGTIKAILEI</sequence>
<keyword evidence="5" id="KW-1185">Reference proteome</keyword>
<dbReference type="AlphaFoldDB" id="A0A9X1NQV6"/>
<dbReference type="Proteomes" id="UP001139089">
    <property type="component" value="Unassembled WGS sequence"/>
</dbReference>
<evidence type="ECO:0000259" key="3">
    <source>
        <dbReference type="Pfam" id="PF08240"/>
    </source>
</evidence>
<feature type="domain" description="Alcohol dehydrogenase-like N-terminal" evidence="3">
    <location>
        <begin position="24"/>
        <end position="129"/>
    </location>
</feature>
<dbReference type="EMBL" id="JAJOZR010000001">
    <property type="protein sequence ID" value="MCD7107736.1"/>
    <property type="molecule type" value="Genomic_DNA"/>
</dbReference>
<protein>
    <submittedName>
        <fullName evidence="4">Zinc-binding alcohol dehydrogenase family protein</fullName>
    </submittedName>
</protein>
<gene>
    <name evidence="4" type="ORF">LRX75_01660</name>
</gene>
<dbReference type="PANTHER" id="PTHR43401:SF3">
    <property type="entry name" value="L-GALACTONATE-5-DEHYDROGENASE"/>
    <property type="match status" value="1"/>
</dbReference>
<name>A0A9X1NQV6_9HYPH</name>
<dbReference type="SUPFAM" id="SSF50129">
    <property type="entry name" value="GroES-like"/>
    <property type="match status" value="1"/>
</dbReference>
<reference evidence="4" key="1">
    <citation type="submission" date="2021-12" db="EMBL/GenBank/DDBJ databases">
        <authorList>
            <person name="Li Y."/>
        </authorList>
    </citation>
    <scope>NUCLEOTIDE SEQUENCE</scope>
    <source>
        <strain evidence="4">DKSPLA3</strain>
    </source>
</reference>
<evidence type="ECO:0000313" key="5">
    <source>
        <dbReference type="Proteomes" id="UP001139089"/>
    </source>
</evidence>
<dbReference type="Gene3D" id="3.40.50.720">
    <property type="entry name" value="NAD(P)-binding Rossmann-like Domain"/>
    <property type="match status" value="1"/>
</dbReference>
<feature type="domain" description="Alcohol dehydrogenase-like C-terminal" evidence="2">
    <location>
        <begin position="169"/>
        <end position="296"/>
    </location>
</feature>
<evidence type="ECO:0000313" key="4">
    <source>
        <dbReference type="EMBL" id="MCD7107736.1"/>
    </source>
</evidence>
<dbReference type="CDD" id="cd08261">
    <property type="entry name" value="Zn_ADH7"/>
    <property type="match status" value="1"/>
</dbReference>
<dbReference type="InterPro" id="IPR013149">
    <property type="entry name" value="ADH-like_C"/>
</dbReference>
<dbReference type="Gene3D" id="3.90.180.10">
    <property type="entry name" value="Medium-chain alcohol dehydrogenases, catalytic domain"/>
    <property type="match status" value="1"/>
</dbReference>
<comment type="caution">
    <text evidence="4">The sequence shown here is derived from an EMBL/GenBank/DDBJ whole genome shotgun (WGS) entry which is preliminary data.</text>
</comment>
<dbReference type="Pfam" id="PF08240">
    <property type="entry name" value="ADH_N"/>
    <property type="match status" value="1"/>
</dbReference>
<dbReference type="InterPro" id="IPR013154">
    <property type="entry name" value="ADH-like_N"/>
</dbReference>
<organism evidence="4 5">
    <name type="scientific">Rhizobium quercicola</name>
    <dbReference type="NCBI Taxonomy" id="2901226"/>
    <lineage>
        <taxon>Bacteria</taxon>
        <taxon>Pseudomonadati</taxon>
        <taxon>Pseudomonadota</taxon>
        <taxon>Alphaproteobacteria</taxon>
        <taxon>Hyphomicrobiales</taxon>
        <taxon>Rhizobiaceae</taxon>
        <taxon>Rhizobium/Agrobacterium group</taxon>
        <taxon>Rhizobium</taxon>
    </lineage>
</organism>
<dbReference type="GO" id="GO:0016491">
    <property type="term" value="F:oxidoreductase activity"/>
    <property type="evidence" value="ECO:0007669"/>
    <property type="project" value="UniProtKB-KW"/>
</dbReference>
<dbReference type="SUPFAM" id="SSF51735">
    <property type="entry name" value="NAD(P)-binding Rossmann-fold domains"/>
    <property type="match status" value="1"/>
</dbReference>
<keyword evidence="1" id="KW-0560">Oxidoreductase</keyword>
<evidence type="ECO:0000259" key="2">
    <source>
        <dbReference type="Pfam" id="PF00107"/>
    </source>
</evidence>
<dbReference type="PANTHER" id="PTHR43401">
    <property type="entry name" value="L-THREONINE 3-DEHYDROGENASE"/>
    <property type="match status" value="1"/>
</dbReference>
<dbReference type="InterPro" id="IPR011032">
    <property type="entry name" value="GroES-like_sf"/>
</dbReference>
<dbReference type="InterPro" id="IPR050129">
    <property type="entry name" value="Zn_alcohol_dh"/>
</dbReference>
<accession>A0A9X1NQV6</accession>
<dbReference type="Pfam" id="PF00107">
    <property type="entry name" value="ADH_zinc_N"/>
    <property type="match status" value="1"/>
</dbReference>
<dbReference type="InterPro" id="IPR036291">
    <property type="entry name" value="NAD(P)-bd_dom_sf"/>
</dbReference>